<dbReference type="Gene3D" id="2.30.29.30">
    <property type="entry name" value="Pleckstrin-homology domain (PH domain)/Phosphotyrosine-binding domain (PTB)"/>
    <property type="match status" value="1"/>
</dbReference>
<dbReference type="GO" id="GO:0098609">
    <property type="term" value="P:cell-cell adhesion"/>
    <property type="evidence" value="ECO:0007669"/>
    <property type="project" value="TreeGrafter"/>
</dbReference>
<dbReference type="GO" id="GO:0005178">
    <property type="term" value="F:integrin binding"/>
    <property type="evidence" value="ECO:0007669"/>
    <property type="project" value="TreeGrafter"/>
</dbReference>
<dbReference type="Proteomes" id="UP000735302">
    <property type="component" value="Unassembled WGS sequence"/>
</dbReference>
<dbReference type="GO" id="GO:0005925">
    <property type="term" value="C:focal adhesion"/>
    <property type="evidence" value="ECO:0007669"/>
    <property type="project" value="TreeGrafter"/>
</dbReference>
<keyword evidence="3" id="KW-0808">Transferase</keyword>
<evidence type="ECO:0000256" key="1">
    <source>
        <dbReference type="SAM" id="Phobius"/>
    </source>
</evidence>
<feature type="domain" description="IRS-type PTB" evidence="2">
    <location>
        <begin position="27"/>
        <end position="58"/>
    </location>
</feature>
<proteinExistence type="predicted"/>
<evidence type="ECO:0000313" key="4">
    <source>
        <dbReference type="Proteomes" id="UP000735302"/>
    </source>
</evidence>
<keyword evidence="1" id="KW-0472">Membrane</keyword>
<keyword evidence="1" id="KW-0812">Transmembrane</keyword>
<reference evidence="3 4" key="1">
    <citation type="journal article" date="2021" name="Elife">
        <title>Chloroplast acquisition without the gene transfer in kleptoplastic sea slugs, Plakobranchus ocellatus.</title>
        <authorList>
            <person name="Maeda T."/>
            <person name="Takahashi S."/>
            <person name="Yoshida T."/>
            <person name="Shimamura S."/>
            <person name="Takaki Y."/>
            <person name="Nagai Y."/>
            <person name="Toyoda A."/>
            <person name="Suzuki Y."/>
            <person name="Arimoto A."/>
            <person name="Ishii H."/>
            <person name="Satoh N."/>
            <person name="Nishiyama T."/>
            <person name="Hasebe M."/>
            <person name="Maruyama T."/>
            <person name="Minagawa J."/>
            <person name="Obokata J."/>
            <person name="Shigenobu S."/>
        </authorList>
    </citation>
    <scope>NUCLEOTIDE SEQUENCE [LARGE SCALE GENOMIC DNA]</scope>
</reference>
<dbReference type="PANTHER" id="PTHR19981:SF1">
    <property type="entry name" value="RHEA, ISOFORM B"/>
    <property type="match status" value="1"/>
</dbReference>
<dbReference type="SUPFAM" id="SSF50729">
    <property type="entry name" value="PH domain-like"/>
    <property type="match status" value="1"/>
</dbReference>
<dbReference type="PANTHER" id="PTHR19981">
    <property type="entry name" value="TALIN"/>
    <property type="match status" value="1"/>
</dbReference>
<keyword evidence="4" id="KW-1185">Reference proteome</keyword>
<keyword evidence="3" id="KW-0032">Aminotransferase</keyword>
<dbReference type="GO" id="GO:0008483">
    <property type="term" value="F:transaminase activity"/>
    <property type="evidence" value="ECO:0007669"/>
    <property type="project" value="UniProtKB-KW"/>
</dbReference>
<dbReference type="Pfam" id="PF02174">
    <property type="entry name" value="IRS"/>
    <property type="match status" value="1"/>
</dbReference>
<organism evidence="3 4">
    <name type="scientific">Plakobranchus ocellatus</name>
    <dbReference type="NCBI Taxonomy" id="259542"/>
    <lineage>
        <taxon>Eukaryota</taxon>
        <taxon>Metazoa</taxon>
        <taxon>Spiralia</taxon>
        <taxon>Lophotrochozoa</taxon>
        <taxon>Mollusca</taxon>
        <taxon>Gastropoda</taxon>
        <taxon>Heterobranchia</taxon>
        <taxon>Euthyneura</taxon>
        <taxon>Panpulmonata</taxon>
        <taxon>Sacoglossa</taxon>
        <taxon>Placobranchoidea</taxon>
        <taxon>Plakobranchidae</taxon>
        <taxon>Plakobranchus</taxon>
    </lineage>
</organism>
<dbReference type="InterPro" id="IPR011993">
    <property type="entry name" value="PH-like_dom_sf"/>
</dbReference>
<gene>
    <name evidence="3" type="ORF">PoB_004322900</name>
</gene>
<protein>
    <submittedName>
        <fullName evidence="3">Kynurenine/alpha-aminoadipate aminotransferase mitochondrial kat/aadat kynurenine--oxoglutarate transaminase ii kynurenine aminotransferase ii kynurenine--oxoglutarate aminotransferase ii transaminase</fullName>
    </submittedName>
</protein>
<dbReference type="GO" id="GO:0005886">
    <property type="term" value="C:plasma membrane"/>
    <property type="evidence" value="ECO:0007669"/>
    <property type="project" value="TreeGrafter"/>
</dbReference>
<keyword evidence="1" id="KW-1133">Transmembrane helix</keyword>
<name>A0AAV4BED6_9GAST</name>
<feature type="transmembrane region" description="Helical" evidence="1">
    <location>
        <begin position="94"/>
        <end position="117"/>
    </location>
</feature>
<dbReference type="GO" id="GO:0030036">
    <property type="term" value="P:actin cytoskeleton organization"/>
    <property type="evidence" value="ECO:0007669"/>
    <property type="project" value="TreeGrafter"/>
</dbReference>
<comment type="caution">
    <text evidence="3">The sequence shown here is derived from an EMBL/GenBank/DDBJ whole genome shotgun (WGS) entry which is preliminary data.</text>
</comment>
<evidence type="ECO:0000259" key="2">
    <source>
        <dbReference type="Pfam" id="PF02174"/>
    </source>
</evidence>
<dbReference type="GO" id="GO:0005737">
    <property type="term" value="C:cytoplasm"/>
    <property type="evidence" value="ECO:0007669"/>
    <property type="project" value="TreeGrafter"/>
</dbReference>
<evidence type="ECO:0000313" key="3">
    <source>
        <dbReference type="EMBL" id="GFO16724.1"/>
    </source>
</evidence>
<dbReference type="InterPro" id="IPR002404">
    <property type="entry name" value="IRS_PTB"/>
</dbReference>
<dbReference type="EMBL" id="BLXT01004700">
    <property type="protein sequence ID" value="GFO16724.1"/>
    <property type="molecule type" value="Genomic_DNA"/>
</dbReference>
<sequence>MIVFQDEKEIIACDDEEAKKEIGHLADFGDYCGKIYSMQTTEGEQISQLIARYINIILKKKQARDHLATESDSIWVVEGENVQARQSNIFRRGLIFSVSIMKYFAIFFAALFVAAIADDTKECLIEGDFSLDGIVDCSSYYNTEPHPDSGFTVCCEDEDRKPDN</sequence>
<accession>A0AAV4BED6</accession>
<dbReference type="AlphaFoldDB" id="A0AAV4BED6"/>